<dbReference type="InterPro" id="IPR027409">
    <property type="entry name" value="GroEL-like_apical_dom_sf"/>
</dbReference>
<dbReference type="FunFam" id="3.50.7.10:FF:000001">
    <property type="entry name" value="60 kDa chaperonin"/>
    <property type="match status" value="1"/>
</dbReference>
<evidence type="ECO:0000256" key="4">
    <source>
        <dbReference type="ARBA" id="ARBA00023186"/>
    </source>
</evidence>
<evidence type="ECO:0000256" key="5">
    <source>
        <dbReference type="ARBA" id="ARBA00025467"/>
    </source>
</evidence>
<dbReference type="GO" id="GO:0005524">
    <property type="term" value="F:ATP binding"/>
    <property type="evidence" value="ECO:0007669"/>
    <property type="project" value="UniProtKB-KW"/>
</dbReference>
<evidence type="ECO:0000256" key="1">
    <source>
        <dbReference type="ARBA" id="ARBA00006607"/>
    </source>
</evidence>
<dbReference type="NCBIfam" id="NF009488">
    <property type="entry name" value="PRK12850.1"/>
    <property type="match status" value="1"/>
</dbReference>
<keyword evidence="8" id="KW-1185">Reference proteome</keyword>
<dbReference type="GO" id="GO:0005739">
    <property type="term" value="C:mitochondrion"/>
    <property type="evidence" value="ECO:0000318"/>
    <property type="project" value="GO_Central"/>
</dbReference>
<dbReference type="EMBL" id="CM009292">
    <property type="protein sequence ID" value="PNT46133.1"/>
    <property type="molecule type" value="Genomic_DNA"/>
</dbReference>
<dbReference type="InterPro" id="IPR027410">
    <property type="entry name" value="TCP-1-like_intermed_sf"/>
</dbReference>
<dbReference type="GO" id="GO:0006457">
    <property type="term" value="P:protein folding"/>
    <property type="evidence" value="ECO:0000318"/>
    <property type="project" value="GO_Central"/>
</dbReference>
<dbReference type="Gramene" id="Potri.003G173900.1.v4.1">
    <property type="protein sequence ID" value="Potri.003G173900.1.v4.1"/>
    <property type="gene ID" value="Potri.003G173900.v4.1"/>
</dbReference>
<proteinExistence type="inferred from homology"/>
<dbReference type="CDD" id="cd03344">
    <property type="entry name" value="GroEL"/>
    <property type="match status" value="1"/>
</dbReference>
<organism evidence="7 8">
    <name type="scientific">Populus trichocarpa</name>
    <name type="common">Western balsam poplar</name>
    <name type="synonym">Populus balsamifera subsp. trichocarpa</name>
    <dbReference type="NCBI Taxonomy" id="3694"/>
    <lineage>
        <taxon>Eukaryota</taxon>
        <taxon>Viridiplantae</taxon>
        <taxon>Streptophyta</taxon>
        <taxon>Embryophyta</taxon>
        <taxon>Tracheophyta</taxon>
        <taxon>Spermatophyta</taxon>
        <taxon>Magnoliopsida</taxon>
        <taxon>eudicotyledons</taxon>
        <taxon>Gunneridae</taxon>
        <taxon>Pentapetalae</taxon>
        <taxon>rosids</taxon>
        <taxon>fabids</taxon>
        <taxon>Malpighiales</taxon>
        <taxon>Salicaceae</taxon>
        <taxon>Saliceae</taxon>
        <taxon>Populus</taxon>
    </lineage>
</organism>
<dbReference type="InParanoid" id="A0A2K2B8M4"/>
<evidence type="ECO:0000313" key="8">
    <source>
        <dbReference type="Proteomes" id="UP000006729"/>
    </source>
</evidence>
<keyword evidence="4" id="KW-0143">Chaperone</keyword>
<dbReference type="NCBIfam" id="NF009487">
    <property type="entry name" value="PRK12849.1"/>
    <property type="match status" value="1"/>
</dbReference>
<dbReference type="STRING" id="3694.A0A2K2B8M4"/>
<dbReference type="FunFam" id="1.10.560.10:FF:000001">
    <property type="entry name" value="60 kDa chaperonin"/>
    <property type="match status" value="1"/>
</dbReference>
<evidence type="ECO:0000256" key="6">
    <source>
        <dbReference type="RuleBase" id="RU000418"/>
    </source>
</evidence>
<dbReference type="HAMAP" id="MF_00600">
    <property type="entry name" value="CH60"/>
    <property type="match status" value="1"/>
</dbReference>
<comment type="similarity">
    <text evidence="1 6">Belongs to the chaperonin (HSP60) family.</text>
</comment>
<name>A0A2K2B8M4_POPTR</name>
<dbReference type="Gene3D" id="1.10.560.10">
    <property type="entry name" value="GroEL-like equatorial domain"/>
    <property type="match status" value="1"/>
</dbReference>
<gene>
    <name evidence="7" type="ORF">POPTR_003G173900</name>
</gene>
<dbReference type="SMR" id="A0A2K2B8M4"/>
<dbReference type="SUPFAM" id="SSF54849">
    <property type="entry name" value="GroEL-intermediate domain like"/>
    <property type="match status" value="1"/>
</dbReference>
<reference evidence="7 8" key="1">
    <citation type="journal article" date="2006" name="Science">
        <title>The genome of black cottonwood, Populus trichocarpa (Torr. &amp; Gray).</title>
        <authorList>
            <person name="Tuskan G.A."/>
            <person name="Difazio S."/>
            <person name="Jansson S."/>
            <person name="Bohlmann J."/>
            <person name="Grigoriev I."/>
            <person name="Hellsten U."/>
            <person name="Putnam N."/>
            <person name="Ralph S."/>
            <person name="Rombauts S."/>
            <person name="Salamov A."/>
            <person name="Schein J."/>
            <person name="Sterck L."/>
            <person name="Aerts A."/>
            <person name="Bhalerao R.R."/>
            <person name="Bhalerao R.P."/>
            <person name="Blaudez D."/>
            <person name="Boerjan W."/>
            <person name="Brun A."/>
            <person name="Brunner A."/>
            <person name="Busov V."/>
            <person name="Campbell M."/>
            <person name="Carlson J."/>
            <person name="Chalot M."/>
            <person name="Chapman J."/>
            <person name="Chen G.L."/>
            <person name="Cooper D."/>
            <person name="Coutinho P.M."/>
            <person name="Couturier J."/>
            <person name="Covert S."/>
            <person name="Cronk Q."/>
            <person name="Cunningham R."/>
            <person name="Davis J."/>
            <person name="Degroeve S."/>
            <person name="Dejardin A."/>
            <person name="Depamphilis C."/>
            <person name="Detter J."/>
            <person name="Dirks B."/>
            <person name="Dubchak I."/>
            <person name="Duplessis S."/>
            <person name="Ehlting J."/>
            <person name="Ellis B."/>
            <person name="Gendler K."/>
            <person name="Goodstein D."/>
            <person name="Gribskov M."/>
            <person name="Grimwood J."/>
            <person name="Groover A."/>
            <person name="Gunter L."/>
            <person name="Hamberger B."/>
            <person name="Heinze B."/>
            <person name="Helariutta Y."/>
            <person name="Henrissat B."/>
            <person name="Holligan D."/>
            <person name="Holt R."/>
            <person name="Huang W."/>
            <person name="Islam-Faridi N."/>
            <person name="Jones S."/>
            <person name="Jones-Rhoades M."/>
            <person name="Jorgensen R."/>
            <person name="Joshi C."/>
            <person name="Kangasjarvi J."/>
            <person name="Karlsson J."/>
            <person name="Kelleher C."/>
            <person name="Kirkpatrick R."/>
            <person name="Kirst M."/>
            <person name="Kohler A."/>
            <person name="Kalluri U."/>
            <person name="Larimer F."/>
            <person name="Leebens-Mack J."/>
            <person name="Leple J.C."/>
            <person name="Locascio P."/>
            <person name="Lou Y."/>
            <person name="Lucas S."/>
            <person name="Martin F."/>
            <person name="Montanini B."/>
            <person name="Napoli C."/>
            <person name="Nelson D.R."/>
            <person name="Nelson C."/>
            <person name="Nieminen K."/>
            <person name="Nilsson O."/>
            <person name="Pereda V."/>
            <person name="Peter G."/>
            <person name="Philippe R."/>
            <person name="Pilate G."/>
            <person name="Poliakov A."/>
            <person name="Razumovskaya J."/>
            <person name="Richardson P."/>
            <person name="Rinaldi C."/>
            <person name="Ritland K."/>
            <person name="Rouze P."/>
            <person name="Ryaboy D."/>
            <person name="Schmutz J."/>
            <person name="Schrader J."/>
            <person name="Segerman B."/>
            <person name="Shin H."/>
            <person name="Siddiqui A."/>
            <person name="Sterky F."/>
            <person name="Terry A."/>
            <person name="Tsai C.J."/>
            <person name="Uberbacher E."/>
            <person name="Unneberg P."/>
            <person name="Vahala J."/>
            <person name="Wall K."/>
            <person name="Wessler S."/>
            <person name="Yang G."/>
            <person name="Yin T."/>
            <person name="Douglas C."/>
            <person name="Marra M."/>
            <person name="Sandberg G."/>
            <person name="Van de Peer Y."/>
            <person name="Rokhsar D."/>
        </authorList>
    </citation>
    <scope>NUCLEOTIDE SEQUENCE [LARGE SCALE GENOMIC DNA]</scope>
    <source>
        <strain evidence="8">cv. Nisqually</strain>
    </source>
</reference>
<dbReference type="Gene3D" id="3.50.7.10">
    <property type="entry name" value="GroEL"/>
    <property type="match status" value="1"/>
</dbReference>
<dbReference type="GO" id="GO:0140662">
    <property type="term" value="F:ATP-dependent protein folding chaperone"/>
    <property type="evidence" value="ECO:0007669"/>
    <property type="project" value="InterPro"/>
</dbReference>
<evidence type="ECO:0000256" key="2">
    <source>
        <dbReference type="ARBA" id="ARBA00022741"/>
    </source>
</evidence>
<evidence type="ECO:0000256" key="3">
    <source>
        <dbReference type="ARBA" id="ARBA00022840"/>
    </source>
</evidence>
<dbReference type="SUPFAM" id="SSF48592">
    <property type="entry name" value="GroEL equatorial domain-like"/>
    <property type="match status" value="1"/>
</dbReference>
<accession>A0A2K2B8M4</accession>
<dbReference type="OMA" id="LKDQHMN"/>
<protein>
    <submittedName>
        <fullName evidence="7">Uncharacterized protein</fullName>
    </submittedName>
</protein>
<dbReference type="GO" id="GO:0042026">
    <property type="term" value="P:protein refolding"/>
    <property type="evidence" value="ECO:0007669"/>
    <property type="project" value="InterPro"/>
</dbReference>
<dbReference type="Pfam" id="PF00118">
    <property type="entry name" value="Cpn60_TCP1"/>
    <property type="match status" value="1"/>
</dbReference>
<comment type="function">
    <text evidence="5">Implicated in mitochondrial protein import and macromolecular assembly. May facilitate the correct folding of imported proteins. May also prevent misfolding and promote the refolding and proper assembly of unfolded polypeptides generated under stress conditions in the mitochondrial matrix.</text>
</comment>
<dbReference type="SUPFAM" id="SSF52029">
    <property type="entry name" value="GroEL apical domain-like"/>
    <property type="match status" value="1"/>
</dbReference>
<dbReference type="AlphaFoldDB" id="A0A2K2B8M4"/>
<dbReference type="InterPro" id="IPR001844">
    <property type="entry name" value="Cpn60/GroEL"/>
</dbReference>
<dbReference type="InterPro" id="IPR018370">
    <property type="entry name" value="Chaperonin_Cpn60_CS"/>
</dbReference>
<dbReference type="InterPro" id="IPR027413">
    <property type="entry name" value="GROEL-like_equatorial_sf"/>
</dbReference>
<dbReference type="Proteomes" id="UP000006729">
    <property type="component" value="Chromosome 3"/>
</dbReference>
<dbReference type="Gene3D" id="3.30.260.10">
    <property type="entry name" value="TCP-1-like chaperonin intermediate domain"/>
    <property type="match status" value="1"/>
</dbReference>
<dbReference type="PRINTS" id="PR00298">
    <property type="entry name" value="CHAPERONIN60"/>
</dbReference>
<dbReference type="PANTHER" id="PTHR45633">
    <property type="entry name" value="60 KDA HEAT SHOCK PROTEIN, MITOCHONDRIAL"/>
    <property type="match status" value="1"/>
</dbReference>
<dbReference type="InterPro" id="IPR002423">
    <property type="entry name" value="Cpn60/GroEL/TCP-1"/>
</dbReference>
<evidence type="ECO:0000313" key="7">
    <source>
        <dbReference type="EMBL" id="PNT46133.1"/>
    </source>
</evidence>
<keyword evidence="2" id="KW-0547">Nucleotide-binding</keyword>
<dbReference type="NCBIfam" id="NF009489">
    <property type="entry name" value="PRK12851.1"/>
    <property type="match status" value="1"/>
</dbReference>
<dbReference type="NCBIfam" id="TIGR02348">
    <property type="entry name" value="GroEL"/>
    <property type="match status" value="1"/>
</dbReference>
<dbReference type="FunCoup" id="A0A2K2B8M4">
    <property type="interactions" value="3366"/>
</dbReference>
<keyword evidence="3" id="KW-0067">ATP-binding</keyword>
<dbReference type="ExpressionAtlas" id="A0A2K2B8M4">
    <property type="expression patterns" value="baseline and differential"/>
</dbReference>
<dbReference type="OrthoDB" id="1733909at2759"/>
<sequence>MHRFTSSLASKARIARSTTKQIGSRLSWSRNYAAKDIRFGVEARAVMLKGVEELADAVKVTMGPKGRNVVIEQSFGAPKVTKDGVTVAKSIEFKDKVKNVGASLVKQVANATNDAAGDGTTCATVLTRAIFAEGCKSVAAGMNAMDLRRGISMAVESVVTNLKSRTRMISTSEEIAQVGTISANGEREIGELIAKAMEKVGKEGVITIQDGKTLSNELEVVEGLKLDRGYISPYFITDQKTQKCELDDPLILIHDKKVSNLHAVVKVLELALKRQRPLLIVAEDVESEALATLILNKLRAGIKVCAIKAPGFGENRKATLQDLAVLTGAEVITEELGLNLEKVDLDMLGSCKKVTVSKDDTVILDGAGDKKSIEERCEQIRSAVESSTSDYDKEKLHERLAKLSGGVAVLKIGGASEAEVGEKKDRVTDALNATKAAVEEGIVPGGGAALLYASKELDKLQTANFDQKIGVQIIQNALKTPVHTIATNAGVEGAVVVGKLLEQDNPDLGYDAAKDEYVDMVKAGIIDPLKVIRTALVDAASVSSLMTTTEAVITELPKDENDAPAMGPGMGMDY</sequence>
<dbReference type="PROSITE" id="PS00296">
    <property type="entry name" value="CHAPERONINS_CPN60"/>
    <property type="match status" value="1"/>
</dbReference>
<dbReference type="NCBIfam" id="NF000592">
    <property type="entry name" value="PRK00013.1"/>
    <property type="match status" value="1"/>
</dbReference>